<feature type="domain" description="Peptidase M56" evidence="2">
    <location>
        <begin position="2"/>
        <end position="228"/>
    </location>
</feature>
<keyword evidence="1" id="KW-1133">Transmembrane helix</keyword>
<dbReference type="Pfam" id="PF05569">
    <property type="entry name" value="Peptidase_M56"/>
    <property type="match status" value="1"/>
</dbReference>
<evidence type="ECO:0000313" key="4">
    <source>
        <dbReference type="Proteomes" id="UP000266177"/>
    </source>
</evidence>
<feature type="transmembrane region" description="Helical" evidence="1">
    <location>
        <begin position="119"/>
        <end position="140"/>
    </location>
</feature>
<evidence type="ECO:0000313" key="3">
    <source>
        <dbReference type="EMBL" id="RJG22495.1"/>
    </source>
</evidence>
<dbReference type="Gene3D" id="3.30.2010.10">
    <property type="entry name" value="Metalloproteases ('zincins'), catalytic domain"/>
    <property type="match status" value="1"/>
</dbReference>
<evidence type="ECO:0000259" key="2">
    <source>
        <dbReference type="Pfam" id="PF05569"/>
    </source>
</evidence>
<dbReference type="InterPro" id="IPR008756">
    <property type="entry name" value="Peptidase_M56"/>
</dbReference>
<dbReference type="OrthoDB" id="9762883at2"/>
<protein>
    <recommendedName>
        <fullName evidence="2">Peptidase M56 domain-containing protein</fullName>
    </recommendedName>
</protein>
<dbReference type="PANTHER" id="PTHR34978:SF3">
    <property type="entry name" value="SLR0241 PROTEIN"/>
    <property type="match status" value="1"/>
</dbReference>
<accession>A0A3A3GWX2</accession>
<name>A0A3A3GWX2_PANTH</name>
<organism evidence="3 4">
    <name type="scientific">Paenibacillus thiaminolyticus</name>
    <name type="common">Bacillus thiaminolyticus</name>
    <dbReference type="NCBI Taxonomy" id="49283"/>
    <lineage>
        <taxon>Bacteria</taxon>
        <taxon>Bacillati</taxon>
        <taxon>Bacillota</taxon>
        <taxon>Bacilli</taxon>
        <taxon>Bacillales</taxon>
        <taxon>Paenibacillaceae</taxon>
        <taxon>Paenibacillus</taxon>
    </lineage>
</organism>
<comment type="caution">
    <text evidence="3">The sequence shown here is derived from an EMBL/GenBank/DDBJ whole genome shotgun (WGS) entry which is preliminary data.</text>
</comment>
<reference evidence="3 4" key="1">
    <citation type="submission" date="2018-09" db="EMBL/GenBank/DDBJ databases">
        <title>Paenibacillus SK2017-BO5.</title>
        <authorList>
            <person name="Piskunova J.V."/>
            <person name="Dubiley S.A."/>
            <person name="Severinov K.V."/>
        </authorList>
    </citation>
    <scope>NUCLEOTIDE SEQUENCE [LARGE SCALE GENOMIC DNA]</scope>
    <source>
        <strain evidence="3 4">BO5</strain>
    </source>
</reference>
<proteinExistence type="predicted"/>
<dbReference type="InterPro" id="IPR052173">
    <property type="entry name" value="Beta-lactam_resp_regulator"/>
</dbReference>
<sequence length="228" mass="26137">MLAVQHLFRRRIHARLRHALWLIVLLRLMLPVLPQSPVSLFNAVPALTDIKNAVFGLSYQLGKPDTISEHSQIENTYQPYYITNEAEKNTFFQPLMTMKDTEEHAEAGIERESHPAVRVLAVVWLTGAAVLLGYNLIYWLRFYRKQKHLSPVDSAAILKIVEQCRILFSIKRPVRIYADPSAQSPYITGVFRPAVYLPTSLISEAGNEQLLKHVIAHELAHYKRKDTI</sequence>
<dbReference type="PANTHER" id="PTHR34978">
    <property type="entry name" value="POSSIBLE SENSOR-TRANSDUCER PROTEIN BLAR"/>
    <property type="match status" value="1"/>
</dbReference>
<keyword evidence="1" id="KW-0472">Membrane</keyword>
<dbReference type="AlphaFoldDB" id="A0A3A3GWX2"/>
<dbReference type="Proteomes" id="UP000266177">
    <property type="component" value="Unassembled WGS sequence"/>
</dbReference>
<evidence type="ECO:0000256" key="1">
    <source>
        <dbReference type="SAM" id="Phobius"/>
    </source>
</evidence>
<gene>
    <name evidence="3" type="ORF">DQX05_17775</name>
</gene>
<keyword evidence="1" id="KW-0812">Transmembrane</keyword>
<dbReference type="EMBL" id="QYZD01000016">
    <property type="protein sequence ID" value="RJG22495.1"/>
    <property type="molecule type" value="Genomic_DNA"/>
</dbReference>
<dbReference type="CDD" id="cd07341">
    <property type="entry name" value="M56_BlaR1_MecR1_like"/>
    <property type="match status" value="1"/>
</dbReference>